<dbReference type="RefSeq" id="WP_157740695.1">
    <property type="nucleotide sequence ID" value="NZ_CP022743.1"/>
</dbReference>
<dbReference type="Pfam" id="PF04932">
    <property type="entry name" value="Wzy_C"/>
    <property type="match status" value="1"/>
</dbReference>
<feature type="transmembrane region" description="Helical" evidence="5">
    <location>
        <begin position="125"/>
        <end position="145"/>
    </location>
</feature>
<feature type="transmembrane region" description="Helical" evidence="5">
    <location>
        <begin position="5"/>
        <end position="25"/>
    </location>
</feature>
<feature type="transmembrane region" description="Helical" evidence="5">
    <location>
        <begin position="94"/>
        <end position="113"/>
    </location>
</feature>
<evidence type="ECO:0000256" key="2">
    <source>
        <dbReference type="ARBA" id="ARBA00022692"/>
    </source>
</evidence>
<dbReference type="InterPro" id="IPR007016">
    <property type="entry name" value="O-antigen_ligase-rel_domated"/>
</dbReference>
<feature type="transmembrane region" description="Helical" evidence="5">
    <location>
        <begin position="31"/>
        <end position="51"/>
    </location>
</feature>
<name>A0A223NUU4_9SPHI</name>
<evidence type="ECO:0000313" key="8">
    <source>
        <dbReference type="Proteomes" id="UP000215002"/>
    </source>
</evidence>
<feature type="transmembrane region" description="Helical" evidence="5">
    <location>
        <begin position="337"/>
        <end position="353"/>
    </location>
</feature>
<evidence type="ECO:0000313" key="7">
    <source>
        <dbReference type="EMBL" id="ASU33652.1"/>
    </source>
</evidence>
<evidence type="ECO:0000256" key="3">
    <source>
        <dbReference type="ARBA" id="ARBA00022989"/>
    </source>
</evidence>
<dbReference type="Proteomes" id="UP000215002">
    <property type="component" value="Chromosome"/>
</dbReference>
<feature type="transmembrane region" description="Helical" evidence="5">
    <location>
        <begin position="165"/>
        <end position="182"/>
    </location>
</feature>
<feature type="transmembrane region" description="Helical" evidence="5">
    <location>
        <begin position="308"/>
        <end position="325"/>
    </location>
</feature>
<protein>
    <recommendedName>
        <fullName evidence="6">O-antigen ligase-related domain-containing protein</fullName>
    </recommendedName>
</protein>
<feature type="transmembrane region" description="Helical" evidence="5">
    <location>
        <begin position="194"/>
        <end position="222"/>
    </location>
</feature>
<sequence length="385" mass="43166">MKSKLIYFIFFITLYELALMGSGQMLKAGPLTLRMFLFISIVSVSVVVVLLSKKIEKYFLVLTLLYSVVLSVGILVAVINHNPLSMVMEDLKPLIYFFSILFFSLMIKDAVAINMVSRVMRNSAIILAVGYLCFLAGLAAGLINFDVVYGLLDSTGEFFFRGTSGFFYKGFLYMCTGVFFFINKFSVRNTFILVLLVTAIVLTFTRGFLLSLVLVVIIYLLIFYKQKIVSFVIVISGAVLGYLYFGVYADVLGDKSDSDNIRVMEIAQVKSAIDPFSFFVGHGFGNGVDVRPDHMEISYLEIFHKQGVIGLFFWIFILGAIFFSYNKARHNGNKEAALPYLLASVFVFLQSFTNPYLNNPIGMSVVIIAIVALRRLEIIKIGVAR</sequence>
<keyword evidence="4 5" id="KW-0472">Membrane</keyword>
<evidence type="ECO:0000259" key="6">
    <source>
        <dbReference type="Pfam" id="PF04932"/>
    </source>
</evidence>
<evidence type="ECO:0000256" key="4">
    <source>
        <dbReference type="ARBA" id="ARBA00023136"/>
    </source>
</evidence>
<comment type="subcellular location">
    <subcellularLocation>
        <location evidence="1">Membrane</location>
        <topology evidence="1">Multi-pass membrane protein</topology>
    </subcellularLocation>
</comment>
<evidence type="ECO:0000256" key="1">
    <source>
        <dbReference type="ARBA" id="ARBA00004141"/>
    </source>
</evidence>
<accession>A0A223NUU4</accession>
<reference evidence="7 8" key="1">
    <citation type="submission" date="2017-08" db="EMBL/GenBank/DDBJ databases">
        <title>Complete genome sequence of Mucilaginibacter sp. strain BJC16-A31.</title>
        <authorList>
            <consortium name="Henan University of Science and Technology"/>
            <person name="You X."/>
        </authorList>
    </citation>
    <scope>NUCLEOTIDE SEQUENCE [LARGE SCALE GENOMIC DNA]</scope>
    <source>
        <strain evidence="7 8">BJC16-A31</strain>
    </source>
</reference>
<keyword evidence="2 5" id="KW-0812">Transmembrane</keyword>
<dbReference type="OrthoDB" id="1425374at2"/>
<dbReference type="KEGG" id="muc:MuYL_1756"/>
<feature type="domain" description="O-antigen ligase-related" evidence="6">
    <location>
        <begin position="191"/>
        <end position="315"/>
    </location>
</feature>
<dbReference type="EMBL" id="CP022743">
    <property type="protein sequence ID" value="ASU33652.1"/>
    <property type="molecule type" value="Genomic_DNA"/>
</dbReference>
<proteinExistence type="predicted"/>
<feature type="transmembrane region" description="Helical" evidence="5">
    <location>
        <begin position="359"/>
        <end position="376"/>
    </location>
</feature>
<keyword evidence="8" id="KW-1185">Reference proteome</keyword>
<organism evidence="7 8">
    <name type="scientific">Mucilaginibacter xinganensis</name>
    <dbReference type="NCBI Taxonomy" id="1234841"/>
    <lineage>
        <taxon>Bacteria</taxon>
        <taxon>Pseudomonadati</taxon>
        <taxon>Bacteroidota</taxon>
        <taxon>Sphingobacteriia</taxon>
        <taxon>Sphingobacteriales</taxon>
        <taxon>Sphingobacteriaceae</taxon>
        <taxon>Mucilaginibacter</taxon>
    </lineage>
</organism>
<keyword evidence="3 5" id="KW-1133">Transmembrane helix</keyword>
<dbReference type="AlphaFoldDB" id="A0A223NUU4"/>
<dbReference type="GO" id="GO:0016020">
    <property type="term" value="C:membrane"/>
    <property type="evidence" value="ECO:0007669"/>
    <property type="project" value="UniProtKB-SubCell"/>
</dbReference>
<feature type="transmembrane region" description="Helical" evidence="5">
    <location>
        <begin position="228"/>
        <end position="251"/>
    </location>
</feature>
<evidence type="ECO:0000256" key="5">
    <source>
        <dbReference type="SAM" id="Phobius"/>
    </source>
</evidence>
<feature type="transmembrane region" description="Helical" evidence="5">
    <location>
        <begin position="58"/>
        <end position="79"/>
    </location>
</feature>
<gene>
    <name evidence="7" type="ORF">MuYL_1756</name>
</gene>